<sequence length="109" mass="12448">MTVKKILCEKCNDEILGIEELVTDNHLFDVVAYHELCYARDIKRGKGFFLAGQPINSVMGNCSFFLAALAFLVSFFIEGMFPLFTLVLAIPISYRAYSYFMFERPLKKG</sequence>
<evidence type="ECO:0000313" key="2">
    <source>
        <dbReference type="EMBL" id="SEO82028.1"/>
    </source>
</evidence>
<keyword evidence="1" id="KW-0812">Transmembrane</keyword>
<dbReference type="OrthoDB" id="2657646at2"/>
<keyword evidence="1" id="KW-0472">Membrane</keyword>
<reference evidence="2 3" key="1">
    <citation type="submission" date="2016-10" db="EMBL/GenBank/DDBJ databases">
        <authorList>
            <person name="de Groot N.N."/>
        </authorList>
    </citation>
    <scope>NUCLEOTIDE SEQUENCE [LARGE SCALE GENOMIC DNA]</scope>
    <source>
        <strain evidence="2 3">CGMCC 1.10434</strain>
    </source>
</reference>
<dbReference type="RefSeq" id="WP_091499925.1">
    <property type="nucleotide sequence ID" value="NZ_FODJ01000013.1"/>
</dbReference>
<feature type="transmembrane region" description="Helical" evidence="1">
    <location>
        <begin position="83"/>
        <end position="102"/>
    </location>
</feature>
<organism evidence="2 3">
    <name type="scientific">Amphibacillus marinus</name>
    <dbReference type="NCBI Taxonomy" id="872970"/>
    <lineage>
        <taxon>Bacteria</taxon>
        <taxon>Bacillati</taxon>
        <taxon>Bacillota</taxon>
        <taxon>Bacilli</taxon>
        <taxon>Bacillales</taxon>
        <taxon>Bacillaceae</taxon>
        <taxon>Amphibacillus</taxon>
    </lineage>
</organism>
<dbReference type="AlphaFoldDB" id="A0A1H8SUI8"/>
<evidence type="ECO:0000256" key="1">
    <source>
        <dbReference type="SAM" id="Phobius"/>
    </source>
</evidence>
<dbReference type="EMBL" id="FODJ01000013">
    <property type="protein sequence ID" value="SEO82028.1"/>
    <property type="molecule type" value="Genomic_DNA"/>
</dbReference>
<protein>
    <submittedName>
        <fullName evidence="2">Uncharacterized protein</fullName>
    </submittedName>
</protein>
<evidence type="ECO:0000313" key="3">
    <source>
        <dbReference type="Proteomes" id="UP000199300"/>
    </source>
</evidence>
<proteinExistence type="predicted"/>
<dbReference type="STRING" id="872970.SAMN04488134_113105"/>
<gene>
    <name evidence="2" type="ORF">SAMN04488134_113105</name>
</gene>
<dbReference type="Proteomes" id="UP000199300">
    <property type="component" value="Unassembled WGS sequence"/>
</dbReference>
<keyword evidence="3" id="KW-1185">Reference proteome</keyword>
<keyword evidence="1" id="KW-1133">Transmembrane helix</keyword>
<accession>A0A1H8SUI8</accession>
<name>A0A1H8SUI8_9BACI</name>
<feature type="transmembrane region" description="Helical" evidence="1">
    <location>
        <begin position="58"/>
        <end position="77"/>
    </location>
</feature>